<feature type="compositionally biased region" description="Pro residues" evidence="1">
    <location>
        <begin position="294"/>
        <end position="320"/>
    </location>
</feature>
<keyword evidence="3" id="KW-1185">Reference proteome</keyword>
<dbReference type="RefSeq" id="WP_179762531.1">
    <property type="nucleotide sequence ID" value="NZ_BAAAJZ010000011.1"/>
</dbReference>
<dbReference type="AlphaFoldDB" id="A0A852WHY3"/>
<feature type="compositionally biased region" description="Low complexity" evidence="1">
    <location>
        <begin position="129"/>
        <end position="139"/>
    </location>
</feature>
<feature type="region of interest" description="Disordered" evidence="1">
    <location>
        <begin position="1"/>
        <end position="376"/>
    </location>
</feature>
<evidence type="ECO:0000313" key="3">
    <source>
        <dbReference type="Proteomes" id="UP000549695"/>
    </source>
</evidence>
<dbReference type="EMBL" id="JACCCZ010000001">
    <property type="protein sequence ID" value="NYG04942.1"/>
    <property type="molecule type" value="Genomic_DNA"/>
</dbReference>
<feature type="compositionally biased region" description="Low complexity" evidence="1">
    <location>
        <begin position="236"/>
        <end position="247"/>
    </location>
</feature>
<evidence type="ECO:0000313" key="2">
    <source>
        <dbReference type="EMBL" id="NYG04942.1"/>
    </source>
</evidence>
<name>A0A852WHY3_PSEA5</name>
<feature type="compositionally biased region" description="Low complexity" evidence="1">
    <location>
        <begin position="178"/>
        <end position="191"/>
    </location>
</feature>
<dbReference type="GeneID" id="98054882"/>
<feature type="compositionally biased region" description="Polar residues" evidence="1">
    <location>
        <begin position="259"/>
        <end position="271"/>
    </location>
</feature>
<gene>
    <name evidence="2" type="ORF">HDA37_005227</name>
</gene>
<comment type="caution">
    <text evidence="2">The sequence shown here is derived from an EMBL/GenBank/DDBJ whole genome shotgun (WGS) entry which is preliminary data.</text>
</comment>
<feature type="compositionally biased region" description="Polar residues" evidence="1">
    <location>
        <begin position="210"/>
        <end position="231"/>
    </location>
</feature>
<protein>
    <submittedName>
        <fullName evidence="2">Uncharacterized protein</fullName>
    </submittedName>
</protein>
<evidence type="ECO:0000256" key="1">
    <source>
        <dbReference type="SAM" id="MobiDB-lite"/>
    </source>
</evidence>
<dbReference type="Proteomes" id="UP000549695">
    <property type="component" value="Unassembled WGS sequence"/>
</dbReference>
<accession>A0A852WHY3</accession>
<proteinExistence type="predicted"/>
<reference evidence="2 3" key="1">
    <citation type="submission" date="2020-07" db="EMBL/GenBank/DDBJ databases">
        <title>Sequencing the genomes of 1000 actinobacteria strains.</title>
        <authorList>
            <person name="Klenk H.-P."/>
        </authorList>
    </citation>
    <scope>NUCLEOTIDE SEQUENCE [LARGE SCALE GENOMIC DNA]</scope>
    <source>
        <strain evidence="2 3">DSM 44749</strain>
    </source>
</reference>
<organism evidence="2 3">
    <name type="scientific">Pseudonocardia alni</name>
    <name type="common">Amycolata alni</name>
    <dbReference type="NCBI Taxonomy" id="33907"/>
    <lineage>
        <taxon>Bacteria</taxon>
        <taxon>Bacillati</taxon>
        <taxon>Actinomycetota</taxon>
        <taxon>Actinomycetes</taxon>
        <taxon>Pseudonocardiales</taxon>
        <taxon>Pseudonocardiaceae</taxon>
        <taxon>Pseudonocardia</taxon>
    </lineage>
</organism>
<sequence length="780" mass="77096">MARTRTPRAPLVPPRREAPAETSAGSSPSRPTPYRRENAPREPAGGAPGAVDDASATTALPAVTPSPAGAAPARGDERPPVRAADPASPGTGPAELSRPAEPSSRSGTPDRARSRRRGLLPPPGAVTRAEPAASTAGPGAPDGSGASGPSGVEDTVQTRPRTGADPRGGTDAQHGTEPRTAAGARTGAETRNGTDARAGTEPRAGAHRTATPTSLPTSPRTGTPATSTTPVQGPVNGAKGRNGARGAVPATTPVGPSAVTRTAPVTGSSALPTRSTPPGAPAPSRPSPATSAIPPVPPAASVPTPAPDPQRSPVAPPRPAPTGSGPALPAGFDGPAPPGAPRPDRTAAPAPPTAPAAAPIPAATPEPVPSGSDRNGPLAEIAATLRRRRAPVTGAVLLAAAGAAGLAVLLPPPAVATTSVQVGSVGTADPGPATARALAAAGSAAFSDRVAQLTGSTVTDVAGRLVLTAPEPGVVAVRATGTDDASATALADDAVTALRERIGALDAAVTTGGTQPLRAEIDRRAADAQATGSSGTTGTDPVAEQLGRTLADRTGQVTVVVDGPAPVVAPGVPTAWWVGGAAGIGAGAALLLAGLGVPAVRRGRGLLPEAHPEDRLRARLDVPVLAPGSAPDAVPRLAGAYRDLLRHVDCLTVVQLTREPACDVASELVKAAALVGDRREYRDLTPGAPATTVAPGAPVVRALRVPRLAHEDLRAVRDGGPSVLVVETAATTTEDVVTAVAALRAVGAPPLLCLVWPGRLPRDPARVPLPADARIRSQHP</sequence>